<reference evidence="2 3" key="1">
    <citation type="submission" date="2016-01" db="EMBL/GenBank/DDBJ databases">
        <title>Investigation of taxonomic status of Bacillus aminovorans.</title>
        <authorList>
            <person name="Verma A."/>
            <person name="Pal Y."/>
            <person name="Krishnamurthi S."/>
        </authorList>
    </citation>
    <scope>NUCLEOTIDE SEQUENCE [LARGE SCALE GENOMIC DNA]</scope>
    <source>
        <strain evidence="2 3">DSM 4337</strain>
    </source>
</reference>
<comment type="caution">
    <text evidence="2">The sequence shown here is derived from an EMBL/GenBank/DDBJ whole genome shotgun (WGS) entry which is preliminary data.</text>
</comment>
<dbReference type="Proteomes" id="UP000077271">
    <property type="component" value="Unassembled WGS sequence"/>
</dbReference>
<dbReference type="PANTHER" id="PTHR13887">
    <property type="entry name" value="GLUTATHIONE S-TRANSFERASE KAPPA"/>
    <property type="match status" value="1"/>
</dbReference>
<dbReference type="EMBL" id="LQWZ01000033">
    <property type="protein sequence ID" value="OAH54353.1"/>
    <property type="molecule type" value="Genomic_DNA"/>
</dbReference>
<sequence>MKIEIWSDFACPFCYIGKRRFEQAIEQFDGNVKVEFRSFELDPNAPRKADQDIHDMLAGKYGMTREKAKAMNDQMTEQAKEAGLDYQMDTIILANTHDAHRLSHYAKEQGKMVEFTERIMKAYFTESKHIADFESLAQLAEESGLLKEEVLNVLESGMYSDQVRADQKEAAQVGVRGVPFFVFNEKYAVSGAQPVESFLQVLHKVGTEEQVTAKKTEWCADDDCGSLEGNK</sequence>
<dbReference type="SUPFAM" id="SSF52833">
    <property type="entry name" value="Thioredoxin-like"/>
    <property type="match status" value="1"/>
</dbReference>
<dbReference type="RefSeq" id="WP_063975084.1">
    <property type="nucleotide sequence ID" value="NZ_LQWZ01000033.1"/>
</dbReference>
<dbReference type="OrthoDB" id="9799122at2"/>
<gene>
    <name evidence="2" type="ORF">AWH48_07050</name>
</gene>
<dbReference type="Pfam" id="PF01323">
    <property type="entry name" value="DSBA"/>
    <property type="match status" value="1"/>
</dbReference>
<dbReference type="InterPro" id="IPR036249">
    <property type="entry name" value="Thioredoxin-like_sf"/>
</dbReference>
<dbReference type="PANTHER" id="PTHR13887:SF41">
    <property type="entry name" value="THIOREDOXIN SUPERFAMILY PROTEIN"/>
    <property type="match status" value="1"/>
</dbReference>
<evidence type="ECO:0000313" key="2">
    <source>
        <dbReference type="EMBL" id="OAH54353.1"/>
    </source>
</evidence>
<dbReference type="Gene3D" id="3.40.30.10">
    <property type="entry name" value="Glutaredoxin"/>
    <property type="match status" value="1"/>
</dbReference>
<protein>
    <submittedName>
        <fullName evidence="2">Disulfide bond formation protein DsbA</fullName>
    </submittedName>
</protein>
<evidence type="ECO:0000259" key="1">
    <source>
        <dbReference type="Pfam" id="PF01323"/>
    </source>
</evidence>
<dbReference type="CDD" id="cd03024">
    <property type="entry name" value="DsbA_FrnE"/>
    <property type="match status" value="1"/>
</dbReference>
<accession>A0A177KLV8</accession>
<proteinExistence type="predicted"/>
<name>A0A177KLV8_9BACI</name>
<dbReference type="GO" id="GO:0016491">
    <property type="term" value="F:oxidoreductase activity"/>
    <property type="evidence" value="ECO:0007669"/>
    <property type="project" value="InterPro"/>
</dbReference>
<feature type="domain" description="DSBA-like thioredoxin" evidence="1">
    <location>
        <begin position="3"/>
        <end position="202"/>
    </location>
</feature>
<dbReference type="InterPro" id="IPR001853">
    <property type="entry name" value="DSBA-like_thioredoxin_dom"/>
</dbReference>
<evidence type="ECO:0000313" key="3">
    <source>
        <dbReference type="Proteomes" id="UP000077271"/>
    </source>
</evidence>
<organism evidence="2 3">
    <name type="scientific">Domibacillus aminovorans</name>
    <dbReference type="NCBI Taxonomy" id="29332"/>
    <lineage>
        <taxon>Bacteria</taxon>
        <taxon>Bacillati</taxon>
        <taxon>Bacillota</taxon>
        <taxon>Bacilli</taxon>
        <taxon>Bacillales</taxon>
        <taxon>Bacillaceae</taxon>
        <taxon>Domibacillus</taxon>
    </lineage>
</organism>
<dbReference type="AlphaFoldDB" id="A0A177KLV8"/>